<dbReference type="EMBL" id="CP042199">
    <property type="protein sequence ID" value="QDS76260.1"/>
    <property type="molecule type" value="Genomic_DNA"/>
</dbReference>
<sequence>MAQKVSSLIAAGTANYLSSEQYVKYNDEGVEPIIPNEVQLTNDIINIISRVQTHNFSMHRHVFRGTHVKTQGIVKGTLAVVPGLPTELAQAIASPANAKSYHPVAIRFANEPSFLQDDRVPGPRGAGLKIFNVEGEFLSHIGSLTKTQDLTFNNAPLLELTDLATTVDVFSVREKYFRDPEKIAQEMKTRKDAKLQMAPVGLPNRHFLSYTMYSQSSYRWGPYVVKYALFPTGELQKSLEKQKIEDSSDPEQHSNWLQDFFSKNEATYDLRVQLCQSLSQQPVENCSVAWDETAFPFQTVAKIVLPKQESFSNDRRIFWEDAMKLNVWYGLKDMQPLGSVNRLRKRLYESSAQNRAKGNSTEPMAVGNIEQIP</sequence>
<evidence type="ECO:0000313" key="2">
    <source>
        <dbReference type="EMBL" id="QDS76260.1"/>
    </source>
</evidence>
<organism evidence="2 3">
    <name type="scientific">Venturia effusa</name>
    <dbReference type="NCBI Taxonomy" id="50376"/>
    <lineage>
        <taxon>Eukaryota</taxon>
        <taxon>Fungi</taxon>
        <taxon>Dikarya</taxon>
        <taxon>Ascomycota</taxon>
        <taxon>Pezizomycotina</taxon>
        <taxon>Dothideomycetes</taxon>
        <taxon>Pleosporomycetidae</taxon>
        <taxon>Venturiales</taxon>
        <taxon>Venturiaceae</taxon>
        <taxon>Venturia</taxon>
    </lineage>
</organism>
<dbReference type="STRING" id="50376.A0A517LKU0"/>
<gene>
    <name evidence="2" type="ORF">FKW77_001503</name>
</gene>
<reference evidence="2 3" key="1">
    <citation type="submission" date="2019-07" db="EMBL/GenBank/DDBJ databases">
        <title>Finished genome of Venturia effusa.</title>
        <authorList>
            <person name="Young C.A."/>
            <person name="Cox M.P."/>
            <person name="Ganley A.R.D."/>
            <person name="David W.J."/>
        </authorList>
    </citation>
    <scope>NUCLEOTIDE SEQUENCE [LARGE SCALE GENOMIC DNA]</scope>
    <source>
        <strain evidence="3">albino</strain>
    </source>
</reference>
<protein>
    <recommendedName>
        <fullName evidence="4">Catalase core domain-containing protein</fullName>
    </recommendedName>
</protein>
<dbReference type="Gene3D" id="2.40.180.10">
    <property type="entry name" value="Catalase core domain"/>
    <property type="match status" value="1"/>
</dbReference>
<evidence type="ECO:0008006" key="4">
    <source>
        <dbReference type="Google" id="ProtNLM"/>
    </source>
</evidence>
<dbReference type="GO" id="GO:0020037">
    <property type="term" value="F:heme binding"/>
    <property type="evidence" value="ECO:0007669"/>
    <property type="project" value="InterPro"/>
</dbReference>
<keyword evidence="3" id="KW-1185">Reference proteome</keyword>
<dbReference type="OrthoDB" id="3358373at2759"/>
<feature type="region of interest" description="Disordered" evidence="1">
    <location>
        <begin position="351"/>
        <end position="373"/>
    </location>
</feature>
<dbReference type="InterPro" id="IPR020835">
    <property type="entry name" value="Catalase_sf"/>
</dbReference>
<dbReference type="SUPFAM" id="SSF56634">
    <property type="entry name" value="Heme-dependent catalase-like"/>
    <property type="match status" value="1"/>
</dbReference>
<name>A0A517LKU0_9PEZI</name>
<dbReference type="AlphaFoldDB" id="A0A517LKU0"/>
<proteinExistence type="predicted"/>
<dbReference type="PANTHER" id="PTHR36195:SF4">
    <property type="entry name" value="DOMAIN PROTEIN, PUTATIVE (AFU_ORTHOLOGUE AFUA_5G01990)-RELATED"/>
    <property type="match status" value="1"/>
</dbReference>
<evidence type="ECO:0000313" key="3">
    <source>
        <dbReference type="Proteomes" id="UP000316270"/>
    </source>
</evidence>
<dbReference type="PANTHER" id="PTHR36195">
    <property type="entry name" value="DOMAIN PROTEIN, PUTATIVE (AFU_ORTHOLOGUE AFUA_5G01990)-RELATED-RELATED"/>
    <property type="match status" value="1"/>
</dbReference>
<feature type="compositionally biased region" description="Polar residues" evidence="1">
    <location>
        <begin position="351"/>
        <end position="362"/>
    </location>
</feature>
<accession>A0A517LKU0</accession>
<evidence type="ECO:0000256" key="1">
    <source>
        <dbReference type="SAM" id="MobiDB-lite"/>
    </source>
</evidence>
<dbReference type="Proteomes" id="UP000316270">
    <property type="component" value="Chromosome 15"/>
</dbReference>